<sequence length="315" mass="34752">MLEFFARGTAALVLVCWSAVAFAQEPTYPATLRVGIVPPPNFVASPTFPGFEHNDRAIRMLLSELPGYVFEGLQKEVDEDLKKAPGLITREDVELKSGAKGFILKGTLNSPQGPVFKWTMAVRSGDITGIVVVEVPDAVKEFAPYDAVRASLDTVTIRQTVPNEEYLAALPFAINDLAGYRFVRVQPGNAAMLTEGPKDAVEIIEQPLIMITIAPMPQQPKPEERDGIARRLLGETGALKDVRVTQASPLRIANQQAYELQIDAKDAKSNNDLKAIQWIRFGQGTIMKIFAVTNKDAWETHYPRLRQLRDGIGPK</sequence>
<feature type="chain" id="PRO_5006616083" evidence="1">
    <location>
        <begin position="24"/>
        <end position="315"/>
    </location>
</feature>
<feature type="signal peptide" evidence="1">
    <location>
        <begin position="1"/>
        <end position="23"/>
    </location>
</feature>
<name>A0A0S3Q0Q8_9BRAD</name>
<protein>
    <submittedName>
        <fullName evidence="2">Uncharacterized protein</fullName>
    </submittedName>
</protein>
<gene>
    <name evidence="2" type="ORF">GJW-30_1_04326</name>
</gene>
<proteinExistence type="predicted"/>
<evidence type="ECO:0000256" key="1">
    <source>
        <dbReference type="SAM" id="SignalP"/>
    </source>
</evidence>
<dbReference type="Proteomes" id="UP000236884">
    <property type="component" value="Chromosome"/>
</dbReference>
<accession>A0A0S3Q0Q8</accession>
<keyword evidence="1" id="KW-0732">Signal</keyword>
<dbReference type="RefSeq" id="WP_096358418.1">
    <property type="nucleotide sequence ID" value="NZ_AP014946.1"/>
</dbReference>
<keyword evidence="3" id="KW-1185">Reference proteome</keyword>
<dbReference type="AlphaFoldDB" id="A0A0S3Q0Q8"/>
<dbReference type="OrthoDB" id="7926124at2"/>
<organism evidence="2 3">
    <name type="scientific">Variibacter gotjawalensis</name>
    <dbReference type="NCBI Taxonomy" id="1333996"/>
    <lineage>
        <taxon>Bacteria</taxon>
        <taxon>Pseudomonadati</taxon>
        <taxon>Pseudomonadota</taxon>
        <taxon>Alphaproteobacteria</taxon>
        <taxon>Hyphomicrobiales</taxon>
        <taxon>Nitrobacteraceae</taxon>
        <taxon>Variibacter</taxon>
    </lineage>
</organism>
<dbReference type="EMBL" id="AP014946">
    <property type="protein sequence ID" value="BAT61765.1"/>
    <property type="molecule type" value="Genomic_DNA"/>
</dbReference>
<evidence type="ECO:0000313" key="2">
    <source>
        <dbReference type="EMBL" id="BAT61765.1"/>
    </source>
</evidence>
<dbReference type="KEGG" id="vgo:GJW-30_1_04326"/>
<evidence type="ECO:0000313" key="3">
    <source>
        <dbReference type="Proteomes" id="UP000236884"/>
    </source>
</evidence>
<reference evidence="2 3" key="1">
    <citation type="submission" date="2015-08" db="EMBL/GenBank/DDBJ databases">
        <title>Investigation of the bacterial diversity of lava forest soil.</title>
        <authorList>
            <person name="Lee J.S."/>
        </authorList>
    </citation>
    <scope>NUCLEOTIDE SEQUENCE [LARGE SCALE GENOMIC DNA]</scope>
    <source>
        <strain evidence="2 3">GJW-30</strain>
    </source>
</reference>